<dbReference type="PANTHER" id="PTHR12302">
    <property type="entry name" value="EBNA2 BINDING PROTEIN P100"/>
    <property type="match status" value="1"/>
</dbReference>
<dbReference type="Pfam" id="PF00565">
    <property type="entry name" value="SNase"/>
    <property type="match status" value="1"/>
</dbReference>
<gene>
    <name evidence="5" type="ORF">MNBD_DELTA04-1399</name>
</gene>
<dbReference type="GO" id="GO:0016787">
    <property type="term" value="F:hydrolase activity"/>
    <property type="evidence" value="ECO:0007669"/>
    <property type="project" value="UniProtKB-KW"/>
</dbReference>
<evidence type="ECO:0000256" key="2">
    <source>
        <dbReference type="ARBA" id="ARBA00022759"/>
    </source>
</evidence>
<keyword evidence="3" id="KW-0378">Hydrolase</keyword>
<dbReference type="SMART" id="SM00318">
    <property type="entry name" value="SNc"/>
    <property type="match status" value="1"/>
</dbReference>
<dbReference type="EMBL" id="UOEY01000001">
    <property type="protein sequence ID" value="VAW33959.1"/>
    <property type="molecule type" value="Genomic_DNA"/>
</dbReference>
<evidence type="ECO:0000256" key="3">
    <source>
        <dbReference type="ARBA" id="ARBA00022801"/>
    </source>
</evidence>
<dbReference type="AlphaFoldDB" id="A0A3B0VAV5"/>
<dbReference type="InterPro" id="IPR016071">
    <property type="entry name" value="Staphylococal_nuclease_OB-fold"/>
</dbReference>
<sequence>MRYVTVIFFLLVLTQCTPSRAWNGSVVRVVDGDSLLIRRDKKVYEIRLYGIDAPEYDQDYSNGAKQEVIRLTAGQTVAVEPKGIGIYGRVIALVTSQGRLVNRELVRDGLAWYYPRYCLEQPLCRELETLEKKARRARLGLWRADDPISPWVWKHSRKPSASSARFRRRHGRFSYRR</sequence>
<protein>
    <recommendedName>
        <fullName evidence="4">TNase-like domain-containing protein</fullName>
    </recommendedName>
</protein>
<dbReference type="SUPFAM" id="SSF50199">
    <property type="entry name" value="Staphylococcal nuclease"/>
    <property type="match status" value="1"/>
</dbReference>
<dbReference type="GO" id="GO:0004519">
    <property type="term" value="F:endonuclease activity"/>
    <property type="evidence" value="ECO:0007669"/>
    <property type="project" value="UniProtKB-KW"/>
</dbReference>
<dbReference type="PANTHER" id="PTHR12302:SF3">
    <property type="entry name" value="SERINE_THREONINE-PROTEIN KINASE 31"/>
    <property type="match status" value="1"/>
</dbReference>
<dbReference type="InterPro" id="IPR035437">
    <property type="entry name" value="SNase_OB-fold_sf"/>
</dbReference>
<accession>A0A3B0VAV5</accession>
<reference evidence="5" key="1">
    <citation type="submission" date="2018-06" db="EMBL/GenBank/DDBJ databases">
        <authorList>
            <person name="Zhirakovskaya E."/>
        </authorList>
    </citation>
    <scope>NUCLEOTIDE SEQUENCE</scope>
</reference>
<dbReference type="PROSITE" id="PS50830">
    <property type="entry name" value="TNASE_3"/>
    <property type="match status" value="1"/>
</dbReference>
<evidence type="ECO:0000259" key="4">
    <source>
        <dbReference type="PROSITE" id="PS50830"/>
    </source>
</evidence>
<feature type="domain" description="TNase-like" evidence="4">
    <location>
        <begin position="20"/>
        <end position="144"/>
    </location>
</feature>
<keyword evidence="2" id="KW-0255">Endonuclease</keyword>
<organism evidence="5">
    <name type="scientific">hydrothermal vent metagenome</name>
    <dbReference type="NCBI Taxonomy" id="652676"/>
    <lineage>
        <taxon>unclassified sequences</taxon>
        <taxon>metagenomes</taxon>
        <taxon>ecological metagenomes</taxon>
    </lineage>
</organism>
<name>A0A3B0VAV5_9ZZZZ</name>
<proteinExistence type="predicted"/>
<keyword evidence="1" id="KW-0540">Nuclease</keyword>
<dbReference type="Gene3D" id="2.40.50.90">
    <property type="match status" value="1"/>
</dbReference>
<evidence type="ECO:0000256" key="1">
    <source>
        <dbReference type="ARBA" id="ARBA00022722"/>
    </source>
</evidence>
<evidence type="ECO:0000313" key="5">
    <source>
        <dbReference type="EMBL" id="VAW33959.1"/>
    </source>
</evidence>